<evidence type="ECO:0000313" key="2">
    <source>
        <dbReference type="EMBL" id="AAZ26657.1"/>
    </source>
</evidence>
<sequence>MYELSYSALIKSLYQNQVKFRQKKASYNFYNWLFKFNVRLFYGLVACALLRFTTSAIIAVLPDD</sequence>
<name>Q482K9_COLP3</name>
<keyword evidence="1" id="KW-0812">Transmembrane</keyword>
<dbReference type="KEGG" id="cps:CPS_2288"/>
<dbReference type="EMBL" id="CP000083">
    <property type="protein sequence ID" value="AAZ26657.1"/>
    <property type="molecule type" value="Genomic_DNA"/>
</dbReference>
<proteinExistence type="predicted"/>
<reference evidence="2" key="1">
    <citation type="journal article" date="2005" name="Proc. Natl. Acad. Sci. U.S.A.">
        <title>The psychrophilic lifestyle as revealed by the genome sequence of Colwellia psychrerythraea 34H through genomic and proteomic analyses.</title>
        <authorList>
            <person name="Methe B.A."/>
            <person name="Nelson K.E."/>
            <person name="Deming J.W."/>
            <person name="Momen B."/>
            <person name="Melamud E."/>
            <person name="Zhang X."/>
            <person name="Moult J."/>
            <person name="Madupu R."/>
            <person name="Nelson W.C."/>
            <person name="Dodson R.J."/>
            <person name="Brinkac L.M."/>
            <person name="Daugherty S.C."/>
            <person name="Durkin A.S."/>
            <person name="DeBoy R.T."/>
            <person name="Kolonay J.F."/>
            <person name="Sullivan S.A."/>
            <person name="Zhou L."/>
            <person name="Davidsen T.M."/>
            <person name="Wu M."/>
            <person name="Huston A.L."/>
            <person name="Lewis M."/>
            <person name="Weaver B."/>
            <person name="Weidman J.F."/>
            <person name="Khouri H."/>
            <person name="Utterback T.R."/>
            <person name="Feldblyum T.V."/>
            <person name="Fraser C.M."/>
        </authorList>
    </citation>
    <scope>NUCLEOTIDE SEQUENCE [LARGE SCALE GENOMIC DNA]</scope>
    <source>
        <strain evidence="2">34H</strain>
    </source>
</reference>
<keyword evidence="1" id="KW-1133">Transmembrane helix</keyword>
<organism evidence="2 3">
    <name type="scientific">Colwellia psychrerythraea (strain 34H / ATCC BAA-681)</name>
    <name type="common">Vibrio psychroerythus</name>
    <dbReference type="NCBI Taxonomy" id="167879"/>
    <lineage>
        <taxon>Bacteria</taxon>
        <taxon>Pseudomonadati</taxon>
        <taxon>Pseudomonadota</taxon>
        <taxon>Gammaproteobacteria</taxon>
        <taxon>Alteromonadales</taxon>
        <taxon>Colwelliaceae</taxon>
        <taxon>Colwellia</taxon>
    </lineage>
</organism>
<accession>Q482K9</accession>
<keyword evidence="1" id="KW-0472">Membrane</keyword>
<feature type="transmembrane region" description="Helical" evidence="1">
    <location>
        <begin position="40"/>
        <end position="61"/>
    </location>
</feature>
<protein>
    <submittedName>
        <fullName evidence="2">Uncharacterized protein</fullName>
    </submittedName>
</protein>
<dbReference type="Proteomes" id="UP000000547">
    <property type="component" value="Chromosome"/>
</dbReference>
<evidence type="ECO:0000313" key="3">
    <source>
        <dbReference type="Proteomes" id="UP000000547"/>
    </source>
</evidence>
<dbReference type="HOGENOM" id="CLU_2859990_0_0_6"/>
<dbReference type="AlphaFoldDB" id="Q482K9"/>
<gene>
    <name evidence="2" type="ordered locus">CPS_2288</name>
</gene>
<evidence type="ECO:0000256" key="1">
    <source>
        <dbReference type="SAM" id="Phobius"/>
    </source>
</evidence>